<dbReference type="EMBL" id="QLSX01000004">
    <property type="protein sequence ID" value="RAR62148.1"/>
    <property type="molecule type" value="Genomic_DNA"/>
</dbReference>
<dbReference type="Proteomes" id="UP000249700">
    <property type="component" value="Unassembled WGS sequence"/>
</dbReference>
<organism evidence="4 5">
    <name type="scientific">Onishia taeanensis</name>
    <dbReference type="NCBI Taxonomy" id="284577"/>
    <lineage>
        <taxon>Bacteria</taxon>
        <taxon>Pseudomonadati</taxon>
        <taxon>Pseudomonadota</taxon>
        <taxon>Gammaproteobacteria</taxon>
        <taxon>Oceanospirillales</taxon>
        <taxon>Halomonadaceae</taxon>
        <taxon>Onishia</taxon>
    </lineage>
</organism>
<reference evidence="4 5" key="1">
    <citation type="submission" date="2018-06" db="EMBL/GenBank/DDBJ databases">
        <title>Comparative analysis of microorganisms from saline springs in Andes Mountain Range, Colombia.</title>
        <authorList>
            <person name="Rubin E."/>
        </authorList>
    </citation>
    <scope>NUCLEOTIDE SEQUENCE [LARGE SCALE GENOMIC DNA]</scope>
    <source>
        <strain evidence="4 5">USBA-857</strain>
    </source>
</reference>
<keyword evidence="2" id="KW-1133">Transmembrane helix</keyword>
<protein>
    <submittedName>
        <fullName evidence="4">SanA protein</fullName>
    </submittedName>
</protein>
<evidence type="ECO:0000259" key="3">
    <source>
        <dbReference type="Pfam" id="PF02698"/>
    </source>
</evidence>
<feature type="compositionally biased region" description="Low complexity" evidence="1">
    <location>
        <begin position="265"/>
        <end position="283"/>
    </location>
</feature>
<keyword evidence="2" id="KW-0472">Membrane</keyword>
<dbReference type="Pfam" id="PF02698">
    <property type="entry name" value="DUF218"/>
    <property type="match status" value="1"/>
</dbReference>
<proteinExistence type="predicted"/>
<dbReference type="InterPro" id="IPR003848">
    <property type="entry name" value="DUF218"/>
</dbReference>
<accession>A0A328XSY5</accession>
<comment type="caution">
    <text evidence="4">The sequence shown here is derived from an EMBL/GenBank/DDBJ whole genome shotgun (WGS) entry which is preliminary data.</text>
</comment>
<sequence>MYRKWGVGLRAILMTLGALVVCLVIAGVAANLWMVERTRGRIDHQLSQCVEAPVGIVFGTSLWSRQGGRNPYFAARIEAAASLMRDRRVDHLLLSGDNRTRYYNEPVSMWRELRALRVRDVDMTLDYAGFSTFDTLVRAQAVFDVERALLISQAWHLPRAMFIADALGLKVEGCAVQEEEADGIWRLRAREWLARLATLGDLYLWGREAYFLGPEEPLVIAKPPRVSAQAVAVSQHLQKGKSLQEEKEQEGQNSTSGGVDADVTSPAGGPEGAGEASGSLSAADTARESAYGSPSSSAP</sequence>
<evidence type="ECO:0000313" key="4">
    <source>
        <dbReference type="EMBL" id="RAR62148.1"/>
    </source>
</evidence>
<feature type="region of interest" description="Disordered" evidence="1">
    <location>
        <begin position="237"/>
        <end position="299"/>
    </location>
</feature>
<dbReference type="AlphaFoldDB" id="A0A328XSY5"/>
<keyword evidence="2" id="KW-0812">Transmembrane</keyword>
<gene>
    <name evidence="4" type="ORF">BCL93_104125</name>
</gene>
<feature type="transmembrane region" description="Helical" evidence="2">
    <location>
        <begin position="12"/>
        <end position="34"/>
    </location>
</feature>
<dbReference type="PANTHER" id="PTHR30336">
    <property type="entry name" value="INNER MEMBRANE PROTEIN, PROBABLE PERMEASE"/>
    <property type="match status" value="1"/>
</dbReference>
<dbReference type="CDD" id="cd06259">
    <property type="entry name" value="YdcF-like"/>
    <property type="match status" value="1"/>
</dbReference>
<feature type="domain" description="DUF218" evidence="3">
    <location>
        <begin position="56"/>
        <end position="193"/>
    </location>
</feature>
<dbReference type="GO" id="GO:0005886">
    <property type="term" value="C:plasma membrane"/>
    <property type="evidence" value="ECO:0007669"/>
    <property type="project" value="TreeGrafter"/>
</dbReference>
<dbReference type="InterPro" id="IPR051599">
    <property type="entry name" value="Cell_Envelope_Assoc"/>
</dbReference>
<dbReference type="PANTHER" id="PTHR30336:SF20">
    <property type="entry name" value="DUF218 DOMAIN-CONTAINING PROTEIN"/>
    <property type="match status" value="1"/>
</dbReference>
<evidence type="ECO:0000256" key="2">
    <source>
        <dbReference type="SAM" id="Phobius"/>
    </source>
</evidence>
<dbReference type="RefSeq" id="WP_258396073.1">
    <property type="nucleotide sequence ID" value="NZ_QLSX01000004.1"/>
</dbReference>
<name>A0A328XSY5_9GAMM</name>
<evidence type="ECO:0000256" key="1">
    <source>
        <dbReference type="SAM" id="MobiDB-lite"/>
    </source>
</evidence>
<evidence type="ECO:0000313" key="5">
    <source>
        <dbReference type="Proteomes" id="UP000249700"/>
    </source>
</evidence>